<evidence type="ECO:0000313" key="3">
    <source>
        <dbReference type="Proteomes" id="UP000189911"/>
    </source>
</evidence>
<evidence type="ECO:0000313" key="2">
    <source>
        <dbReference type="EMBL" id="SCU81494.1"/>
    </source>
</evidence>
<feature type="region of interest" description="Disordered" evidence="1">
    <location>
        <begin position="132"/>
        <end position="159"/>
    </location>
</feature>
<organism evidence="2 3">
    <name type="scientific">Lachancea nothofagi CBS 11611</name>
    <dbReference type="NCBI Taxonomy" id="1266666"/>
    <lineage>
        <taxon>Eukaryota</taxon>
        <taxon>Fungi</taxon>
        <taxon>Dikarya</taxon>
        <taxon>Ascomycota</taxon>
        <taxon>Saccharomycotina</taxon>
        <taxon>Saccharomycetes</taxon>
        <taxon>Saccharomycetales</taxon>
        <taxon>Saccharomycetaceae</taxon>
        <taxon>Lachancea</taxon>
    </lineage>
</organism>
<protein>
    <submittedName>
        <fullName evidence="2">LANO_0B03290g1_1</fullName>
    </submittedName>
</protein>
<dbReference type="Proteomes" id="UP000189911">
    <property type="component" value="Chromosome B"/>
</dbReference>
<proteinExistence type="predicted"/>
<name>A0A1G4IWS8_9SACH</name>
<accession>A0A1G4IWS8</accession>
<keyword evidence="3" id="KW-1185">Reference proteome</keyword>
<gene>
    <name evidence="2" type="ORF">LANO_0B03290G</name>
</gene>
<evidence type="ECO:0000256" key="1">
    <source>
        <dbReference type="SAM" id="MobiDB-lite"/>
    </source>
</evidence>
<dbReference type="OrthoDB" id="72441at2759"/>
<reference evidence="3" key="1">
    <citation type="submission" date="2016-03" db="EMBL/GenBank/DDBJ databases">
        <authorList>
            <person name="Devillers Hugo."/>
        </authorList>
    </citation>
    <scope>NUCLEOTIDE SEQUENCE [LARGE SCALE GENOMIC DNA]</scope>
</reference>
<dbReference type="EMBL" id="LT598450">
    <property type="protein sequence ID" value="SCU81494.1"/>
    <property type="molecule type" value="Genomic_DNA"/>
</dbReference>
<dbReference type="AlphaFoldDB" id="A0A1G4IWS8"/>
<sequence>MDETRPSMLFGTRDILVEHQRGMTVLGYPVFSPNLLIRGVDPPQFQLIGPDGESVEKGEIKAGAGMWPLDLNSRSGDFKWFVSMDHANRYETDDQGWSYGWRFRSKRWKASNGFVRKRFWVRLRERTRELTPAEPELSDLECGTNPHVDEGSTTAESEHSSIHSQSSFSLLLQELSKPSLDRQKADRVLLYISQLPSSNRQEFLEPNSSALRQILERFQFDESRRKLVDVQIRGIV</sequence>